<name>A0A1E5JQ17_9GAMM</name>
<dbReference type="PATRIC" id="fig|45071.6.peg.954"/>
<feature type="domain" description="YheO-like" evidence="1">
    <location>
        <begin position="7"/>
        <end position="110"/>
    </location>
</feature>
<dbReference type="RefSeq" id="WP_058516786.1">
    <property type="nucleotide sequence ID" value="NZ_CAAAIE010000002.1"/>
</dbReference>
<accession>A0A1E5JQ17</accession>
<dbReference type="Pfam" id="PF13309">
    <property type="entry name" value="HTH_22"/>
    <property type="match status" value="1"/>
</dbReference>
<feature type="domain" description="Transcriptional regulator DauR-like HTH" evidence="2">
    <location>
        <begin position="138"/>
        <end position="198"/>
    </location>
</feature>
<reference evidence="3 4" key="1">
    <citation type="submission" date="2016-02" db="EMBL/GenBank/DDBJ databases">
        <title>Secondary metabolites in Legionella.</title>
        <authorList>
            <person name="Tobias N.J."/>
            <person name="Bode H.B."/>
        </authorList>
    </citation>
    <scope>NUCLEOTIDE SEQUENCE [LARGE SCALE GENOMIC DNA]</scope>
    <source>
        <strain evidence="3 4">DSM 19216</strain>
    </source>
</reference>
<keyword evidence="4" id="KW-1185">Reference proteome</keyword>
<dbReference type="OrthoDB" id="9796595at2"/>
<dbReference type="PANTHER" id="PTHR35568:SF1">
    <property type="entry name" value="TRANSCRIPTIONAL REGULATOR DAUR"/>
    <property type="match status" value="1"/>
</dbReference>
<dbReference type="InterPro" id="IPR039446">
    <property type="entry name" value="DauR-like"/>
</dbReference>
<dbReference type="InterPro" id="IPR013559">
    <property type="entry name" value="YheO"/>
</dbReference>
<dbReference type="EMBL" id="LSOG01000064">
    <property type="protein sequence ID" value="OEH46611.1"/>
    <property type="molecule type" value="Genomic_DNA"/>
</dbReference>
<evidence type="ECO:0008006" key="5">
    <source>
        <dbReference type="Google" id="ProtNLM"/>
    </source>
</evidence>
<organism evidence="3 4">
    <name type="scientific">Legionella parisiensis</name>
    <dbReference type="NCBI Taxonomy" id="45071"/>
    <lineage>
        <taxon>Bacteria</taxon>
        <taxon>Pseudomonadati</taxon>
        <taxon>Pseudomonadota</taxon>
        <taxon>Gammaproteobacteria</taxon>
        <taxon>Legionellales</taxon>
        <taxon>Legionellaceae</taxon>
        <taxon>Legionella</taxon>
    </lineage>
</organism>
<evidence type="ECO:0000259" key="1">
    <source>
        <dbReference type="Pfam" id="PF08348"/>
    </source>
</evidence>
<dbReference type="InterPro" id="IPR039445">
    <property type="entry name" value="DauR-like_HTH"/>
</dbReference>
<evidence type="ECO:0000313" key="3">
    <source>
        <dbReference type="EMBL" id="OEH46611.1"/>
    </source>
</evidence>
<gene>
    <name evidence="3" type="ORF">lpari_02398</name>
</gene>
<comment type="caution">
    <text evidence="3">The sequence shown here is derived from an EMBL/GenBank/DDBJ whole genome shotgun (WGS) entry which is preliminary data.</text>
</comment>
<dbReference type="STRING" id="45071.Lpar_0887"/>
<evidence type="ECO:0000313" key="4">
    <source>
        <dbReference type="Proteomes" id="UP000095229"/>
    </source>
</evidence>
<dbReference type="PANTHER" id="PTHR35568">
    <property type="entry name" value="TRANSCRIPTIONAL REGULATOR DAUR"/>
    <property type="match status" value="1"/>
</dbReference>
<protein>
    <recommendedName>
        <fullName evidence="5">Transcriptional regulator DauR</fullName>
    </recommendedName>
</protein>
<proteinExistence type="predicted"/>
<dbReference type="Pfam" id="PF08348">
    <property type="entry name" value="PAS_6"/>
    <property type="match status" value="1"/>
</dbReference>
<dbReference type="Proteomes" id="UP000095229">
    <property type="component" value="Unassembled WGS sequence"/>
</dbReference>
<dbReference type="AlphaFoldDB" id="A0A1E5JQ17"/>
<evidence type="ECO:0000259" key="2">
    <source>
        <dbReference type="Pfam" id="PF13309"/>
    </source>
</evidence>
<sequence>MNKKAIKNILPTAEAIQRLLYPYAEVIVHDVTQNKIAAIYNPFSKRRAGDSSLLEQDELQLLNDCVGPYEKTNWNGNKIKSVSSMIRDENHNIVGMLCINLDVSVMEQFNESLQQFLQCAQLIAKPEPLFKDDWQERINTYIHHYLNEHQLVLNSLNRKEKKALIEHLYAIGAFSGKNAAHYIAQVLNVSRATVYNYLHQSVGEK</sequence>